<accession>A0A2R9T1Z4</accession>
<keyword evidence="1" id="KW-1133">Transmembrane helix</keyword>
<name>A0A2R9T1Z4_9BACL</name>
<comment type="caution">
    <text evidence="2">The sequence shown here is derived from an EMBL/GenBank/DDBJ whole genome shotgun (WGS) entry which is preliminary data.</text>
</comment>
<dbReference type="KEGG" id="pvo:PVOR_00290"/>
<keyword evidence="1" id="KW-0472">Membrane</keyword>
<proteinExistence type="predicted"/>
<keyword evidence="1" id="KW-0812">Transmembrane</keyword>
<evidence type="ECO:0000313" key="2">
    <source>
        <dbReference type="EMBL" id="EFU43626.1"/>
    </source>
</evidence>
<feature type="transmembrane region" description="Helical" evidence="1">
    <location>
        <begin position="104"/>
        <end position="123"/>
    </location>
</feature>
<feature type="transmembrane region" description="Helical" evidence="1">
    <location>
        <begin position="12"/>
        <end position="41"/>
    </location>
</feature>
<reference evidence="2 3" key="1">
    <citation type="journal article" date="2010" name="BMC Genomics">
        <title>Genome sequence of the pattern forming Paenibacillus vortex bacterium reveals potential for thriving in complex environments.</title>
        <authorList>
            <person name="Sirota-Madi A."/>
            <person name="Olender T."/>
            <person name="Helman Y."/>
            <person name="Ingham C."/>
            <person name="Brainis I."/>
            <person name="Roth D."/>
            <person name="Hagi E."/>
            <person name="Brodsky L."/>
            <person name="Leshkowitz D."/>
            <person name="Galatenko V."/>
            <person name="Nikolaev V."/>
            <person name="Mugasimangalam R.C."/>
            <person name="Bransburg-Zabary S."/>
            <person name="Gutnick D.L."/>
            <person name="Lancet D."/>
            <person name="Ben-Jacob E."/>
        </authorList>
    </citation>
    <scope>NUCLEOTIDE SEQUENCE [LARGE SCALE GENOMIC DNA]</scope>
    <source>
        <strain evidence="2 3">V453</strain>
    </source>
</reference>
<evidence type="ECO:0000256" key="1">
    <source>
        <dbReference type="SAM" id="Phobius"/>
    </source>
</evidence>
<feature type="transmembrane region" description="Helical" evidence="1">
    <location>
        <begin position="47"/>
        <end position="80"/>
    </location>
</feature>
<dbReference type="AlphaFoldDB" id="A0A2R9T1Z4"/>
<protein>
    <submittedName>
        <fullName evidence="2">Uncharacterized protein</fullName>
    </submittedName>
</protein>
<sequence>MDDNLRKHQWFAALLSLICTGLGMFYIGTPGMIIGGVLLMALQGAALYIFFITLGFLGLIIGPLVIVLHIVGLIIPIVYFNYRSPKKPMFDEKRRRQLSSPWKIILRTLIGLALFAGSIYGGYTWGSSPFMKTAAEKRVVQEAAESYLEQKYSEPFKVTEVSYTWAVSSYNLRAHSEQAPDLEFTLNSDDGSPPTLSNDTYLNLLWGKQLEEQLKPLLDELYPNQAFAQAYVFSDSETLERNYNSLGQEADGAVRQNVSLIVFADLTAANLPEEQERVLELIRKLPSVTVKGETDLQINYYPSDLNTPDTAKKIGQDFDYMRGFPSTHFFREFDISKMASADDIEIREM</sequence>
<gene>
    <name evidence="2" type="ORF">PVOR_00290</name>
</gene>
<dbReference type="Proteomes" id="UP000003094">
    <property type="component" value="Unassembled WGS sequence"/>
</dbReference>
<evidence type="ECO:0000313" key="3">
    <source>
        <dbReference type="Proteomes" id="UP000003094"/>
    </source>
</evidence>
<organism evidence="2 3">
    <name type="scientific">Paenibacillus vortex V453</name>
    <dbReference type="NCBI Taxonomy" id="715225"/>
    <lineage>
        <taxon>Bacteria</taxon>
        <taxon>Bacillati</taxon>
        <taxon>Bacillota</taxon>
        <taxon>Bacilli</taxon>
        <taxon>Bacillales</taxon>
        <taxon>Paenibacillaceae</taxon>
        <taxon>Paenibacillus</taxon>
    </lineage>
</organism>
<keyword evidence="3" id="KW-1185">Reference proteome</keyword>
<dbReference type="EMBL" id="ADHJ01000001">
    <property type="protein sequence ID" value="EFU43626.1"/>
    <property type="molecule type" value="Genomic_DNA"/>
</dbReference>